<organism evidence="1 2">
    <name type="scientific">Papaver atlanticum</name>
    <dbReference type="NCBI Taxonomy" id="357466"/>
    <lineage>
        <taxon>Eukaryota</taxon>
        <taxon>Viridiplantae</taxon>
        <taxon>Streptophyta</taxon>
        <taxon>Embryophyta</taxon>
        <taxon>Tracheophyta</taxon>
        <taxon>Spermatophyta</taxon>
        <taxon>Magnoliopsida</taxon>
        <taxon>Ranunculales</taxon>
        <taxon>Papaveraceae</taxon>
        <taxon>Papaveroideae</taxon>
        <taxon>Papaver</taxon>
    </lineage>
</organism>
<proteinExistence type="predicted"/>
<evidence type="ECO:0000313" key="2">
    <source>
        <dbReference type="Proteomes" id="UP001202328"/>
    </source>
</evidence>
<dbReference type="Proteomes" id="UP001202328">
    <property type="component" value="Unassembled WGS sequence"/>
</dbReference>
<keyword evidence="2" id="KW-1185">Reference proteome</keyword>
<name>A0AAD4SHJ2_9MAGN</name>
<accession>A0AAD4SHJ2</accession>
<gene>
    <name evidence="1" type="ORF">MKW98_004941</name>
</gene>
<comment type="caution">
    <text evidence="1">The sequence shown here is derived from an EMBL/GenBank/DDBJ whole genome shotgun (WGS) entry which is preliminary data.</text>
</comment>
<dbReference type="AlphaFoldDB" id="A0AAD4SHJ2"/>
<reference evidence="1" key="1">
    <citation type="submission" date="2022-04" db="EMBL/GenBank/DDBJ databases">
        <title>A functionally conserved STORR gene fusion in Papaver species that diverged 16.8 million years ago.</title>
        <authorList>
            <person name="Catania T."/>
        </authorList>
    </citation>
    <scope>NUCLEOTIDE SEQUENCE</scope>
    <source>
        <strain evidence="1">S-188037</strain>
    </source>
</reference>
<evidence type="ECO:0000313" key="1">
    <source>
        <dbReference type="EMBL" id="KAI3906891.1"/>
    </source>
</evidence>
<dbReference type="EMBL" id="JAJJMB010010711">
    <property type="protein sequence ID" value="KAI3906891.1"/>
    <property type="molecule type" value="Genomic_DNA"/>
</dbReference>
<protein>
    <submittedName>
        <fullName evidence="1">Uncharacterized protein</fullName>
    </submittedName>
</protein>
<sequence>MDGTMITPLISNLYREWENYSDSLLSLCFLSGASWCTYGGLLDHELFDAVPRHHLLKKPEILILTSASANASWCTYGHLGGDQFLMLTLQIPGGLGSGLGASQLISGNFAGFP</sequence>